<sequence length="875" mass="97038">MKKLLLVAILLFTFGSNTIVFAETAQTPNLSLLLENGTVLPIGYIDRGRLPDQIGIFTFRYGGESTRPFGAGTVEWIVSGDVIVEKNTDGTAGTRIPSGSFVLSASGTALPGLMEAQVGQIVKVVNGTIELRPEQYADVNGTLITIDKRNATRNTGEVILFDPSFGPSTKQNAYGMEITVVNGVATRVVALTADPNIRNDSPIPSDGYVVSIQTRSPYYTLLNGKVKVGDPVSIVLDPLRYRAVKLGYDGYNVGFRGTDSLIVYDRAFGEKTGTNPYGNEIIVNADGIAVSSGGNNRPIPANGYVLSGVGVKGTWLKDNVPVGSKIRIDPVNKQIIVISTPQAVFDKASYLSSKLRESLQQSRSEFRDVPYEQIEQQLTVAETVYGQVYSMRGSAPAAVLAIGLKQLDQAITDATFLHEESRVMETRGIWVRPKETTREQVEQRMSKIKAAHFNTVYLETWWNGQTIYPTSVADASQNPIYAGFDALQAYIDEGKRLGIEVHAWVENFRAGDGTPSVALTRHPDWGIMSRQGQAYEVADNVKKYYLNPALPEVRNYLSSIYREILTHYDVDGLHLDFTRYPQSKDYSNDFGYDPYTRELFRTAHGADPLALHPGDALWEEWLRFRTDLINSWVDRVAEEARSAKPDLILSAAVWPNYDTAPALFAQETKTWTGKNEIDQIVHMSYVRDASLLVGDMRKSLDIAGGKAFVASGVGAYMYVQDTLIAEQVREVNRAGGAGTAMFEYEATFGGGYDRVLSLGVYRNEAVRPDYRHTKPLTLWLKDMVRKIDEIYVPLQGMSAHDATRYKIQLNIMVKLLEAKETYNPLLAKAVKLQMDVMQGLLSHDPSIQAEVLKRMTTDLEYGLQTLKMVDVKNIR</sequence>
<feature type="domain" description="Glycosyl hydrolase-like 10" evidence="3">
    <location>
        <begin position="426"/>
        <end position="691"/>
    </location>
</feature>
<dbReference type="Proteomes" id="UP000282311">
    <property type="component" value="Unassembled WGS sequence"/>
</dbReference>
<name>A0A3B0ANR2_9BACL</name>
<dbReference type="PANTHER" id="PTHR43405">
    <property type="entry name" value="GLYCOSYL HYDROLASE DIGH"/>
    <property type="match status" value="1"/>
</dbReference>
<evidence type="ECO:0000313" key="5">
    <source>
        <dbReference type="Proteomes" id="UP000282311"/>
    </source>
</evidence>
<dbReference type="SUPFAM" id="SSF51445">
    <property type="entry name" value="(Trans)glycosidases"/>
    <property type="match status" value="1"/>
</dbReference>
<dbReference type="OrthoDB" id="9760892at2"/>
<dbReference type="RefSeq" id="WP_120751879.1">
    <property type="nucleotide sequence ID" value="NZ_RBAH01000048.1"/>
</dbReference>
<evidence type="ECO:0000256" key="1">
    <source>
        <dbReference type="ARBA" id="ARBA00022729"/>
    </source>
</evidence>
<keyword evidence="5" id="KW-1185">Reference proteome</keyword>
<gene>
    <name evidence="4" type="ORF">D7M11_34835</name>
</gene>
<dbReference type="InterPro" id="IPR052177">
    <property type="entry name" value="Divisome_Glycosyl_Hydrolase"/>
</dbReference>
<reference evidence="4 5" key="1">
    <citation type="journal article" date="2007" name="Int. J. Syst. Evol. Microbiol.">
        <title>Paenibacillus ginsengarvi sp. nov., isolated from soil from ginseng cultivation.</title>
        <authorList>
            <person name="Yoon M.H."/>
            <person name="Ten L.N."/>
            <person name="Im W.T."/>
        </authorList>
    </citation>
    <scope>NUCLEOTIDE SEQUENCE [LARGE SCALE GENOMIC DNA]</scope>
    <source>
        <strain evidence="4 5">KCTC 13059</strain>
    </source>
</reference>
<dbReference type="InterPro" id="IPR017853">
    <property type="entry name" value="GH"/>
</dbReference>
<dbReference type="AlphaFoldDB" id="A0A3B0ANR2"/>
<evidence type="ECO:0000313" key="4">
    <source>
        <dbReference type="EMBL" id="RKN62785.1"/>
    </source>
</evidence>
<evidence type="ECO:0000256" key="2">
    <source>
        <dbReference type="SAM" id="SignalP"/>
    </source>
</evidence>
<dbReference type="InterPro" id="IPR003790">
    <property type="entry name" value="GHL10"/>
</dbReference>
<keyword evidence="1 2" id="KW-0732">Signal</keyword>
<organism evidence="4 5">
    <name type="scientific">Paenibacillus ginsengarvi</name>
    <dbReference type="NCBI Taxonomy" id="400777"/>
    <lineage>
        <taxon>Bacteria</taxon>
        <taxon>Bacillati</taxon>
        <taxon>Bacillota</taxon>
        <taxon>Bacilli</taxon>
        <taxon>Bacillales</taxon>
        <taxon>Paenibacillaceae</taxon>
        <taxon>Paenibacillus</taxon>
    </lineage>
</organism>
<proteinExistence type="predicted"/>
<dbReference type="Gene3D" id="3.20.20.80">
    <property type="entry name" value="Glycosidases"/>
    <property type="match status" value="1"/>
</dbReference>
<feature type="signal peptide" evidence="2">
    <location>
        <begin position="1"/>
        <end position="22"/>
    </location>
</feature>
<evidence type="ECO:0000259" key="3">
    <source>
        <dbReference type="Pfam" id="PF02638"/>
    </source>
</evidence>
<comment type="caution">
    <text evidence="4">The sequence shown here is derived from an EMBL/GenBank/DDBJ whole genome shotgun (WGS) entry which is preliminary data.</text>
</comment>
<dbReference type="PANTHER" id="PTHR43405:SF1">
    <property type="entry name" value="GLYCOSYL HYDROLASE DIGH"/>
    <property type="match status" value="1"/>
</dbReference>
<feature type="chain" id="PRO_5017196235" description="Glycosyl hydrolase-like 10 domain-containing protein" evidence="2">
    <location>
        <begin position="23"/>
        <end position="875"/>
    </location>
</feature>
<dbReference type="EMBL" id="RBAH01000048">
    <property type="protein sequence ID" value="RKN62785.1"/>
    <property type="molecule type" value="Genomic_DNA"/>
</dbReference>
<dbReference type="Pfam" id="PF02638">
    <property type="entry name" value="GHL10"/>
    <property type="match status" value="1"/>
</dbReference>
<protein>
    <recommendedName>
        <fullName evidence="3">Glycosyl hydrolase-like 10 domain-containing protein</fullName>
    </recommendedName>
</protein>
<accession>A0A3B0ANR2</accession>